<gene>
    <name evidence="3" type="ORF">QBC38DRAFT_493165</name>
</gene>
<name>A0AAN6YKT0_9PEZI</name>
<feature type="chain" id="PRO_5043036407" evidence="1">
    <location>
        <begin position="21"/>
        <end position="153"/>
    </location>
</feature>
<evidence type="ECO:0000313" key="3">
    <source>
        <dbReference type="EMBL" id="KAK4220919.1"/>
    </source>
</evidence>
<organism evidence="3 4">
    <name type="scientific">Podospora fimiseda</name>
    <dbReference type="NCBI Taxonomy" id="252190"/>
    <lineage>
        <taxon>Eukaryota</taxon>
        <taxon>Fungi</taxon>
        <taxon>Dikarya</taxon>
        <taxon>Ascomycota</taxon>
        <taxon>Pezizomycotina</taxon>
        <taxon>Sordariomycetes</taxon>
        <taxon>Sordariomycetidae</taxon>
        <taxon>Sordariales</taxon>
        <taxon>Podosporaceae</taxon>
        <taxon>Podospora</taxon>
    </lineage>
</organism>
<feature type="signal peptide" evidence="1">
    <location>
        <begin position="1"/>
        <end position="20"/>
    </location>
</feature>
<keyword evidence="4" id="KW-1185">Reference proteome</keyword>
<dbReference type="AlphaFoldDB" id="A0AAN6YKT0"/>
<keyword evidence="1" id="KW-0732">Signal</keyword>
<reference evidence="3" key="1">
    <citation type="journal article" date="2023" name="Mol. Phylogenet. Evol.">
        <title>Genome-scale phylogeny and comparative genomics of the fungal order Sordariales.</title>
        <authorList>
            <person name="Hensen N."/>
            <person name="Bonometti L."/>
            <person name="Westerberg I."/>
            <person name="Brannstrom I.O."/>
            <person name="Guillou S."/>
            <person name="Cros-Aarteil S."/>
            <person name="Calhoun S."/>
            <person name="Haridas S."/>
            <person name="Kuo A."/>
            <person name="Mondo S."/>
            <person name="Pangilinan J."/>
            <person name="Riley R."/>
            <person name="LaButti K."/>
            <person name="Andreopoulos B."/>
            <person name="Lipzen A."/>
            <person name="Chen C."/>
            <person name="Yan M."/>
            <person name="Daum C."/>
            <person name="Ng V."/>
            <person name="Clum A."/>
            <person name="Steindorff A."/>
            <person name="Ohm R.A."/>
            <person name="Martin F."/>
            <person name="Silar P."/>
            <person name="Natvig D.O."/>
            <person name="Lalanne C."/>
            <person name="Gautier V."/>
            <person name="Ament-Velasquez S.L."/>
            <person name="Kruys A."/>
            <person name="Hutchinson M.I."/>
            <person name="Powell A.J."/>
            <person name="Barry K."/>
            <person name="Miller A.N."/>
            <person name="Grigoriev I.V."/>
            <person name="Debuchy R."/>
            <person name="Gladieux P."/>
            <person name="Hiltunen Thoren M."/>
            <person name="Johannesson H."/>
        </authorList>
    </citation>
    <scope>NUCLEOTIDE SEQUENCE</scope>
    <source>
        <strain evidence="3">CBS 990.96</strain>
    </source>
</reference>
<dbReference type="InterPro" id="IPR029226">
    <property type="entry name" value="Ecp2-like"/>
</dbReference>
<reference evidence="3" key="2">
    <citation type="submission" date="2023-05" db="EMBL/GenBank/DDBJ databases">
        <authorList>
            <consortium name="Lawrence Berkeley National Laboratory"/>
            <person name="Steindorff A."/>
            <person name="Hensen N."/>
            <person name="Bonometti L."/>
            <person name="Westerberg I."/>
            <person name="Brannstrom I.O."/>
            <person name="Guillou S."/>
            <person name="Cros-Aarteil S."/>
            <person name="Calhoun S."/>
            <person name="Haridas S."/>
            <person name="Kuo A."/>
            <person name="Mondo S."/>
            <person name="Pangilinan J."/>
            <person name="Riley R."/>
            <person name="Labutti K."/>
            <person name="Andreopoulos B."/>
            <person name="Lipzen A."/>
            <person name="Chen C."/>
            <person name="Yanf M."/>
            <person name="Daum C."/>
            <person name="Ng V."/>
            <person name="Clum A."/>
            <person name="Ohm R."/>
            <person name="Martin F."/>
            <person name="Silar P."/>
            <person name="Natvig D."/>
            <person name="Lalanne C."/>
            <person name="Gautier V."/>
            <person name="Ament-Velasquez S.L."/>
            <person name="Kruys A."/>
            <person name="Hutchinson M.I."/>
            <person name="Powell A.J."/>
            <person name="Barry K."/>
            <person name="Miller A.N."/>
            <person name="Grigoriev I.V."/>
            <person name="Debuchy R."/>
            <person name="Gladieux P."/>
            <person name="Thoren M.H."/>
            <person name="Johannesson H."/>
        </authorList>
    </citation>
    <scope>NUCLEOTIDE SEQUENCE</scope>
    <source>
        <strain evidence="3">CBS 990.96</strain>
    </source>
</reference>
<evidence type="ECO:0000259" key="2">
    <source>
        <dbReference type="Pfam" id="PF14856"/>
    </source>
</evidence>
<dbReference type="Pfam" id="PF14856">
    <property type="entry name" value="Hce2"/>
    <property type="match status" value="1"/>
</dbReference>
<dbReference type="EMBL" id="MU865616">
    <property type="protein sequence ID" value="KAK4220919.1"/>
    <property type="molecule type" value="Genomic_DNA"/>
</dbReference>
<evidence type="ECO:0000313" key="4">
    <source>
        <dbReference type="Proteomes" id="UP001301958"/>
    </source>
</evidence>
<accession>A0AAN6YKT0</accession>
<comment type="caution">
    <text evidence="3">The sequence shown here is derived from an EMBL/GenBank/DDBJ whole genome shotgun (WGS) entry which is preliminary data.</text>
</comment>
<protein>
    <submittedName>
        <fullName evidence="3">Necrosis-inducing factor-domain-containing protein</fullName>
    </submittedName>
</protein>
<evidence type="ECO:0000256" key="1">
    <source>
        <dbReference type="SAM" id="SignalP"/>
    </source>
</evidence>
<sequence length="153" mass="17217">MQISTLILALAAFLTPLTLAGPVVDDPLNGLKSIPEEANIGRCSNITHMRGETTPGSPLVDDCIEMVNQIFFHKFWERKEGTHTLVEYKTCKFVVRNTLQRWSYFIGEADIRKAVVEAIEKHGDKEGAENRRVGATGYMNCGGPDIRWYIHHT</sequence>
<dbReference type="Proteomes" id="UP001301958">
    <property type="component" value="Unassembled WGS sequence"/>
</dbReference>
<proteinExistence type="predicted"/>
<feature type="domain" description="Ecp2 effector protein-like" evidence="2">
    <location>
        <begin position="43"/>
        <end position="141"/>
    </location>
</feature>